<dbReference type="SMART" id="SM00249">
    <property type="entry name" value="PHD"/>
    <property type="match status" value="1"/>
</dbReference>
<dbReference type="AlphaFoldDB" id="A0A183CV14"/>
<evidence type="ECO:0000256" key="4">
    <source>
        <dbReference type="ARBA" id="ARBA00022603"/>
    </source>
</evidence>
<feature type="domain" description="SET" evidence="15">
    <location>
        <begin position="656"/>
        <end position="774"/>
    </location>
</feature>
<dbReference type="SUPFAM" id="SSF82199">
    <property type="entry name" value="SET domain"/>
    <property type="match status" value="1"/>
</dbReference>
<organism evidence="21">
    <name type="scientific">Gongylonema pulchrum</name>
    <dbReference type="NCBI Taxonomy" id="637853"/>
    <lineage>
        <taxon>Eukaryota</taxon>
        <taxon>Metazoa</taxon>
        <taxon>Ecdysozoa</taxon>
        <taxon>Nematoda</taxon>
        <taxon>Chromadorea</taxon>
        <taxon>Rhabditida</taxon>
        <taxon>Spirurina</taxon>
        <taxon>Spiruromorpha</taxon>
        <taxon>Spiruroidea</taxon>
        <taxon>Gongylonematidae</taxon>
        <taxon>Gongylonema</taxon>
    </lineage>
</organism>
<accession>A0A183CV14</accession>
<dbReference type="Pfam" id="PF00628">
    <property type="entry name" value="PHD"/>
    <property type="match status" value="1"/>
</dbReference>
<keyword evidence="4" id="KW-0489">Methyltransferase</keyword>
<keyword evidence="3" id="KW-0158">Chromosome</keyword>
<feature type="region of interest" description="Disordered" evidence="13">
    <location>
        <begin position="533"/>
        <end position="562"/>
    </location>
</feature>
<dbReference type="InterPro" id="IPR046341">
    <property type="entry name" value="SET_dom_sf"/>
</dbReference>
<evidence type="ECO:0000259" key="14">
    <source>
        <dbReference type="PROSITE" id="PS50016"/>
    </source>
</evidence>
<evidence type="ECO:0000256" key="7">
    <source>
        <dbReference type="ARBA" id="ARBA00022723"/>
    </source>
</evidence>
<keyword evidence="11" id="KW-0539">Nucleus</keyword>
<feature type="compositionally biased region" description="Polar residues" evidence="13">
    <location>
        <begin position="61"/>
        <end position="75"/>
    </location>
</feature>
<dbReference type="PROSITE" id="PS50016">
    <property type="entry name" value="ZF_PHD_2"/>
    <property type="match status" value="1"/>
</dbReference>
<dbReference type="SUPFAM" id="SSF57903">
    <property type="entry name" value="FYVE/PHD zinc finger"/>
    <property type="match status" value="1"/>
</dbReference>
<keyword evidence="6" id="KW-0949">S-adenosyl-L-methionine</keyword>
<evidence type="ECO:0000313" key="19">
    <source>
        <dbReference type="EMBL" id="VDK27815.1"/>
    </source>
</evidence>
<dbReference type="Proteomes" id="UP000271098">
    <property type="component" value="Unassembled WGS sequence"/>
</dbReference>
<evidence type="ECO:0000259" key="18">
    <source>
        <dbReference type="PROSITE" id="PS51215"/>
    </source>
</evidence>
<feature type="domain" description="BAH" evidence="17">
    <location>
        <begin position="1120"/>
        <end position="1207"/>
    </location>
</feature>
<feature type="compositionally biased region" description="Basic and acidic residues" evidence="13">
    <location>
        <begin position="354"/>
        <end position="363"/>
    </location>
</feature>
<evidence type="ECO:0000259" key="16">
    <source>
        <dbReference type="PROSITE" id="PS50868"/>
    </source>
</evidence>
<feature type="compositionally biased region" description="Basic residues" evidence="13">
    <location>
        <begin position="344"/>
        <end position="353"/>
    </location>
</feature>
<dbReference type="PROSITE" id="PS51038">
    <property type="entry name" value="BAH"/>
    <property type="match status" value="1"/>
</dbReference>
<dbReference type="SMART" id="SM00317">
    <property type="entry name" value="SET"/>
    <property type="match status" value="1"/>
</dbReference>
<dbReference type="InterPro" id="IPR019786">
    <property type="entry name" value="Zinc_finger_PHD-type_CS"/>
</dbReference>
<feature type="region of interest" description="Disordered" evidence="13">
    <location>
        <begin position="167"/>
        <end position="204"/>
    </location>
</feature>
<dbReference type="PANTHER" id="PTHR46147:SF3">
    <property type="entry name" value="HISTONE-LYSINE N-METHYLTRANSFERASE ASH1"/>
    <property type="match status" value="1"/>
</dbReference>
<dbReference type="PROSITE" id="PS50280">
    <property type="entry name" value="SET"/>
    <property type="match status" value="1"/>
</dbReference>
<feature type="compositionally biased region" description="Pro residues" evidence="13">
    <location>
        <begin position="78"/>
        <end position="99"/>
    </location>
</feature>
<comment type="subcellular location">
    <subcellularLocation>
        <location evidence="2">Chromosome</location>
    </subcellularLocation>
    <subcellularLocation>
        <location evidence="1">Nucleus</location>
    </subcellularLocation>
</comment>
<evidence type="ECO:0000256" key="6">
    <source>
        <dbReference type="ARBA" id="ARBA00022691"/>
    </source>
</evidence>
<evidence type="ECO:0000256" key="5">
    <source>
        <dbReference type="ARBA" id="ARBA00022679"/>
    </source>
</evidence>
<dbReference type="InterPro" id="IPR019787">
    <property type="entry name" value="Znf_PHD-finger"/>
</dbReference>
<dbReference type="InterPro" id="IPR013083">
    <property type="entry name" value="Znf_RING/FYVE/PHD"/>
</dbReference>
<dbReference type="Gene3D" id="2.170.270.10">
    <property type="entry name" value="SET domain"/>
    <property type="match status" value="1"/>
</dbReference>
<dbReference type="GO" id="GO:0006355">
    <property type="term" value="P:regulation of DNA-templated transcription"/>
    <property type="evidence" value="ECO:0007669"/>
    <property type="project" value="TreeGrafter"/>
</dbReference>
<dbReference type="InterPro" id="IPR001965">
    <property type="entry name" value="Znf_PHD"/>
</dbReference>
<feature type="compositionally biased region" description="Basic residues" evidence="13">
    <location>
        <begin position="540"/>
        <end position="562"/>
    </location>
</feature>
<dbReference type="EMBL" id="UYRT01000246">
    <property type="protein sequence ID" value="VDK27815.1"/>
    <property type="molecule type" value="Genomic_DNA"/>
</dbReference>
<evidence type="ECO:0000256" key="13">
    <source>
        <dbReference type="SAM" id="MobiDB-lite"/>
    </source>
</evidence>
<dbReference type="PROSITE" id="PS51215">
    <property type="entry name" value="AWS"/>
    <property type="match status" value="1"/>
</dbReference>
<keyword evidence="8 12" id="KW-0863">Zinc-finger</keyword>
<dbReference type="PROSITE" id="PS01359">
    <property type="entry name" value="ZF_PHD_1"/>
    <property type="match status" value="1"/>
</dbReference>
<dbReference type="PANTHER" id="PTHR46147">
    <property type="entry name" value="HISTONE-LYSINE N-METHYLTRANSFERASE ASH1"/>
    <property type="match status" value="1"/>
</dbReference>
<evidence type="ECO:0000256" key="2">
    <source>
        <dbReference type="ARBA" id="ARBA00004286"/>
    </source>
</evidence>
<dbReference type="WBParaSite" id="GPUH_0000030401-mRNA-1">
    <property type="protein sequence ID" value="GPUH_0000030401-mRNA-1"/>
    <property type="gene ID" value="GPUH_0000030401"/>
</dbReference>
<dbReference type="GO" id="GO:0005654">
    <property type="term" value="C:nucleoplasm"/>
    <property type="evidence" value="ECO:0007669"/>
    <property type="project" value="TreeGrafter"/>
</dbReference>
<dbReference type="Pfam" id="PF00856">
    <property type="entry name" value="SET"/>
    <property type="match status" value="1"/>
</dbReference>
<evidence type="ECO:0000256" key="8">
    <source>
        <dbReference type="ARBA" id="ARBA00022771"/>
    </source>
</evidence>
<keyword evidence="7" id="KW-0479">Metal-binding</keyword>
<dbReference type="InterPro" id="IPR001025">
    <property type="entry name" value="BAH_dom"/>
</dbReference>
<gene>
    <name evidence="19" type="ORF">GPUH_LOCUS305</name>
</gene>
<evidence type="ECO:0000259" key="17">
    <source>
        <dbReference type="PROSITE" id="PS51038"/>
    </source>
</evidence>
<evidence type="ECO:0000256" key="10">
    <source>
        <dbReference type="ARBA" id="ARBA00022853"/>
    </source>
</evidence>
<dbReference type="InterPro" id="IPR001214">
    <property type="entry name" value="SET_dom"/>
</dbReference>
<keyword evidence="9" id="KW-0862">Zinc</keyword>
<dbReference type="PROSITE" id="PS50868">
    <property type="entry name" value="POST_SET"/>
    <property type="match status" value="1"/>
</dbReference>
<name>A0A183CV14_9BILA</name>
<dbReference type="GO" id="GO:0005694">
    <property type="term" value="C:chromosome"/>
    <property type="evidence" value="ECO:0007669"/>
    <property type="project" value="UniProtKB-SubCell"/>
</dbReference>
<dbReference type="InterPro" id="IPR003616">
    <property type="entry name" value="Post-SET_dom"/>
</dbReference>
<dbReference type="GO" id="GO:0008270">
    <property type="term" value="F:zinc ion binding"/>
    <property type="evidence" value="ECO:0007669"/>
    <property type="project" value="UniProtKB-KW"/>
</dbReference>
<evidence type="ECO:0000259" key="15">
    <source>
        <dbReference type="PROSITE" id="PS50280"/>
    </source>
</evidence>
<protein>
    <submittedName>
        <fullName evidence="21">Histone-lysine N-methyltransferase</fullName>
    </submittedName>
</protein>
<feature type="domain" description="AWS" evidence="18">
    <location>
        <begin position="607"/>
        <end position="653"/>
    </location>
</feature>
<dbReference type="Gene3D" id="3.30.40.10">
    <property type="entry name" value="Zinc/RING finger domain, C3HC4 (zinc finger)"/>
    <property type="match status" value="1"/>
</dbReference>
<evidence type="ECO:0000256" key="12">
    <source>
        <dbReference type="PROSITE-ProRule" id="PRU00146"/>
    </source>
</evidence>
<evidence type="ECO:0000313" key="21">
    <source>
        <dbReference type="WBParaSite" id="GPUH_0000030401-mRNA-1"/>
    </source>
</evidence>
<evidence type="ECO:0000256" key="9">
    <source>
        <dbReference type="ARBA" id="ARBA00022833"/>
    </source>
</evidence>
<keyword evidence="20" id="KW-1185">Reference proteome</keyword>
<dbReference type="OrthoDB" id="422362at2759"/>
<evidence type="ECO:0000256" key="1">
    <source>
        <dbReference type="ARBA" id="ARBA00004123"/>
    </source>
</evidence>
<feature type="domain" description="PHD-type" evidence="14">
    <location>
        <begin position="998"/>
        <end position="1047"/>
    </location>
</feature>
<reference evidence="21" key="1">
    <citation type="submission" date="2016-06" db="UniProtKB">
        <authorList>
            <consortium name="WormBaseParasite"/>
        </authorList>
    </citation>
    <scope>IDENTIFICATION</scope>
</reference>
<dbReference type="InterPro" id="IPR006560">
    <property type="entry name" value="AWS_dom"/>
</dbReference>
<sequence length="1207" mass="135653">MNASESYDCQFPCTSTATFFPPISSITQSFSSGKSDIDLLQMDMSGRIVYRYQNNYNSMSECSATPDSGIQSSADSPPADPFTPPMPSPTPYIPPPPAVRPVTGNGQPAVASSSADDFSDMPRLVPFHQMEEASSPVAEEEEPPPFMMKATSEPSVTAQAEVAASAALTAEAEPQQQQQNYREAAEAAAVNQQKPKRGEGDDNVPKIAITPAMNVSELVEQLMSHMDAEQRKQFASAIQSKVAVEDAASGNSCDTVAAEDTASTITSAATATDTINSMAASSVADDDTAVVETLNSYSEYDEEAAVEAFLKELESSDVVEASERCNEESEENKGVELKEQIVEKKKRRKRKMRDRSESEEAARKSKKRFVEQSSIDVTTQCLAGEDDNVSNLMSPLSSSSIGLSADKRVVEKHCEEQVESKEQTVFMAKNNSPAERMLHGNEEITDEMKDEQQIDLKKAAVKEPAKPEPHCLEYVRQRHQEVRRKIDEQFTIIIDRIVKQFAGLRLMTGTRMSRGLPWYRLDWKEITQRLNKQDDFEKSTKKKPVPSKRRIGGARRWRKSGTSRKSEFFVASATPSTSKTACEKIQHSSSDYIKIKQNIIVDAYAKIEQMQCSCSSGCCGERDECLNRVVLMECDNSCPRNSHCTNKRMSRRECVDGLKAFETTNGCGLGVKTVVDINPGQFVCEYVGEVVSLETFNSRSRDADYRSQRNHYALNLCPGFVVDAYRKGNIARFINHSCAPNCEMQRWSVNGQYRIGLFALRAIKGGEELTYDYNWDAFEFDDVTICRCGAPNCRRFLNKNVVMSSREKEIARDARLLLLRNVRKSAALKLEKFTQGSRSRSRASNSVTPKFVTDKDALFQEILSKFEDSKVASKKLLKMLADHVTELRQQTSPAPGISEIIDSIEVKVNTLLAKSTRPLDKRKLDVWRTSFGFIKTSCLGQSSAQGRLEQHTPKRGKTGPHRMLAAEIDYKYLDSNIPVGSYDQDRLPHIKAPSNTDCVRCICGTTDDDGTMIQCENCNFWLHEECVFDVKRTGEVKNFVCTMCAENASRTPPVSVPLRVQPDYNFKNCTYYRTLVNSRNLQVRLSETVYVQKLENDNHKLILRRLEECTKKNSQPAVLPMKRVLDETEKQFRPGSFHRKNVRCLRIERLFSFEGHNFVFGFYYARPHEVYCEPGKLFHEKELFATNMYDTLPLDAVVGRCLALEPS</sequence>
<proteinExistence type="predicted"/>
<feature type="region of interest" description="Disordered" evidence="13">
    <location>
        <begin position="61"/>
        <end position="121"/>
    </location>
</feature>
<reference evidence="19 20" key="2">
    <citation type="submission" date="2018-11" db="EMBL/GenBank/DDBJ databases">
        <authorList>
            <consortium name="Pathogen Informatics"/>
        </authorList>
    </citation>
    <scope>NUCLEOTIDE SEQUENCE [LARGE SCALE GENOMIC DNA]</scope>
</reference>
<keyword evidence="5" id="KW-0808">Transferase</keyword>
<dbReference type="GO" id="GO:0003682">
    <property type="term" value="F:chromatin binding"/>
    <property type="evidence" value="ECO:0007669"/>
    <property type="project" value="InterPro"/>
</dbReference>
<dbReference type="Gene3D" id="2.30.30.490">
    <property type="match status" value="1"/>
</dbReference>
<keyword evidence="10" id="KW-0156">Chromatin regulator</keyword>
<evidence type="ECO:0000313" key="20">
    <source>
        <dbReference type="Proteomes" id="UP000271098"/>
    </source>
</evidence>
<feature type="domain" description="Post-SET" evidence="16">
    <location>
        <begin position="782"/>
        <end position="798"/>
    </location>
</feature>
<dbReference type="SMART" id="SM00570">
    <property type="entry name" value="AWS"/>
    <property type="match status" value="1"/>
</dbReference>
<dbReference type="InterPro" id="IPR043151">
    <property type="entry name" value="BAH_sf"/>
</dbReference>
<dbReference type="InterPro" id="IPR011011">
    <property type="entry name" value="Znf_FYVE_PHD"/>
</dbReference>
<feature type="region of interest" description="Disordered" evidence="13">
    <location>
        <begin position="344"/>
        <end position="369"/>
    </location>
</feature>
<dbReference type="GO" id="GO:0032259">
    <property type="term" value="P:methylation"/>
    <property type="evidence" value="ECO:0007669"/>
    <property type="project" value="UniProtKB-KW"/>
</dbReference>
<evidence type="ECO:0000256" key="11">
    <source>
        <dbReference type="ARBA" id="ARBA00023242"/>
    </source>
</evidence>
<evidence type="ECO:0000256" key="3">
    <source>
        <dbReference type="ARBA" id="ARBA00022454"/>
    </source>
</evidence>
<dbReference type="GO" id="GO:0042800">
    <property type="term" value="F:histone H3K4 methyltransferase activity"/>
    <property type="evidence" value="ECO:0007669"/>
    <property type="project" value="TreeGrafter"/>
</dbReference>